<dbReference type="PaxDb" id="6239-Y49F6C.5"/>
<dbReference type="SMART" id="SM00225">
    <property type="entry name" value="BTB"/>
    <property type="match status" value="1"/>
</dbReference>
<dbReference type="FunCoup" id="Q9TYJ2">
    <property type="interactions" value="19"/>
</dbReference>
<dbReference type="Gene3D" id="2.60.210.10">
    <property type="entry name" value="Apoptosis, Tumor Necrosis Factor Receptor Associated Protein 2, Chain A"/>
    <property type="match status" value="1"/>
</dbReference>
<dbReference type="UCSC" id="Y49F6C.5">
    <property type="organism name" value="c. elegans"/>
</dbReference>
<name>Q9TYJ2_CAEEL</name>
<protein>
    <submittedName>
        <fullName evidence="2">BTB domain-containing protein</fullName>
    </submittedName>
</protein>
<dbReference type="HOGENOM" id="CLU_051249_2_0_1"/>
<dbReference type="InParanoid" id="Q9TYJ2"/>
<proteinExistence type="predicted"/>
<dbReference type="CDD" id="cd00121">
    <property type="entry name" value="MATH"/>
    <property type="match status" value="1"/>
</dbReference>
<dbReference type="CDD" id="cd01165">
    <property type="entry name" value="BTB_POZ"/>
    <property type="match status" value="1"/>
</dbReference>
<accession>Q9TYJ2</accession>
<dbReference type="Pfam" id="PF00651">
    <property type="entry name" value="BTB"/>
    <property type="match status" value="1"/>
</dbReference>
<dbReference type="SMR" id="Q9TYJ2"/>
<dbReference type="AlphaFoldDB" id="Q9TYJ2"/>
<reference evidence="2" key="1">
    <citation type="journal article" date="1998" name="Science, e1252229">
        <title>Genome sequence of the nematode C. elegans: a platform for investigating biology.</title>
        <authorList>
            <consortium name="The C. elegans sequencing consortium"/>
            <person name="Sulson J.E."/>
            <person name="Waterston R."/>
        </authorList>
    </citation>
    <scope>NUCLEOTIDE SEQUENCE</scope>
    <source>
        <strain evidence="2">Bristol N2</strain>
    </source>
</reference>
<dbReference type="EMBL" id="BX284602">
    <property type="protein sequence ID" value="CCD69500.1"/>
    <property type="molecule type" value="Genomic_DNA"/>
</dbReference>
<feature type="domain" description="BTB" evidence="1">
    <location>
        <begin position="118"/>
        <end position="177"/>
    </location>
</feature>
<dbReference type="PROSITE" id="PS50097">
    <property type="entry name" value="BTB"/>
    <property type="match status" value="1"/>
</dbReference>
<dbReference type="InterPro" id="IPR008974">
    <property type="entry name" value="TRAF-like"/>
</dbReference>
<gene>
    <name evidence="2" type="primary">bath-23</name>
    <name evidence="2" type="ORF">CELE_Y49F6C.5</name>
</gene>
<dbReference type="InterPro" id="IPR002083">
    <property type="entry name" value="MATH/TRAF_dom"/>
</dbReference>
<dbReference type="InterPro" id="IPR052664">
    <property type="entry name" value="BTB-MATH_domain_protein"/>
</dbReference>
<sequence>MNMIIWKIKTVFTYTHQCAATMIQMLNWKLSVHGKAAPYGLFNMKTPSGKRVTFNTSHCFESTNEINGYGWKMSWETMKKDYLVDDSLFVKATVKITKMIGIPRKKLKSFDESVEEFSDVILAVEDEKFYVLKKFLASHSSYFKSLFFGSFAEAEKSEITLSEINSAGFQCLLEVLYGESAIDDENVDGILHLAHMNEMAFVIRKCEECLLDKSDRPSRCIFKIAKQYQLEFKGKDHNRSWEI</sequence>
<dbReference type="Pfam" id="PF00917">
    <property type="entry name" value="MATH"/>
    <property type="match status" value="1"/>
</dbReference>
<dbReference type="PhylomeDB" id="Q9TYJ2"/>
<dbReference type="PANTHER" id="PTHR22743">
    <property type="entry name" value="MEPRIN/TRAF-LIKE MATH FAMILY-C.ELEGANS"/>
    <property type="match status" value="1"/>
</dbReference>
<dbReference type="SUPFAM" id="SSF49599">
    <property type="entry name" value="TRAF domain-like"/>
    <property type="match status" value="1"/>
</dbReference>
<dbReference type="SUPFAM" id="SSF54695">
    <property type="entry name" value="POZ domain"/>
    <property type="match status" value="1"/>
</dbReference>
<dbReference type="Bgee" id="WBGene00021727">
    <property type="expression patterns" value="Expressed in adult organism and 1 other cell type or tissue"/>
</dbReference>
<evidence type="ECO:0000313" key="2">
    <source>
        <dbReference type="EMBL" id="CCD69500.1"/>
    </source>
</evidence>
<reference evidence="2" key="2">
    <citation type="submission" date="2003-03" db="EMBL/GenBank/DDBJ databases">
        <authorList>
            <person name="Sulson J.E."/>
            <person name="Waterston R."/>
        </authorList>
    </citation>
    <scope>NUCLEOTIDE SEQUENCE</scope>
    <source>
        <strain evidence="2">Bristol N2</strain>
    </source>
</reference>
<dbReference type="PANTHER" id="PTHR22743:SF165">
    <property type="entry name" value="BTB AND MATH DOMAIN CONTAINING-RELATED"/>
    <property type="match status" value="1"/>
</dbReference>
<dbReference type="InterPro" id="IPR000210">
    <property type="entry name" value="BTB/POZ_dom"/>
</dbReference>
<evidence type="ECO:0000259" key="1">
    <source>
        <dbReference type="PROSITE" id="PS50097"/>
    </source>
</evidence>
<dbReference type="InterPro" id="IPR011333">
    <property type="entry name" value="SKP1/BTB/POZ_sf"/>
</dbReference>
<dbReference type="Gene3D" id="3.30.710.10">
    <property type="entry name" value="Potassium Channel Kv1.1, Chain A"/>
    <property type="match status" value="1"/>
</dbReference>
<dbReference type="PIR" id="T33934">
    <property type="entry name" value="T33934"/>
</dbReference>
<organism evidence="2">
    <name type="scientific">Caenorhabditis elegans</name>
    <dbReference type="NCBI Taxonomy" id="6239"/>
    <lineage>
        <taxon>Eukaryota</taxon>
        <taxon>Metazoa</taxon>
        <taxon>Ecdysozoa</taxon>
        <taxon>Nematoda</taxon>
        <taxon>Chromadorea</taxon>
        <taxon>Rhabditida</taxon>
        <taxon>Rhabditina</taxon>
        <taxon>Rhabditomorpha</taxon>
        <taxon>Rhabditoidea</taxon>
        <taxon>Rhabditidae</taxon>
        <taxon>Peloderinae</taxon>
        <taxon>Caenorhabditis</taxon>
    </lineage>
</organism>